<dbReference type="Proteomes" id="UP000828251">
    <property type="component" value="Unassembled WGS sequence"/>
</dbReference>
<feature type="region of interest" description="Disordered" evidence="1">
    <location>
        <begin position="13"/>
        <end position="40"/>
    </location>
</feature>
<gene>
    <name evidence="2" type="ORF">J1N35_014522</name>
</gene>
<keyword evidence="3" id="KW-1185">Reference proteome</keyword>
<name>A0A9D3VW87_9ROSI</name>
<dbReference type="AlphaFoldDB" id="A0A9D3VW87"/>
<protein>
    <submittedName>
        <fullName evidence="2">Uncharacterized protein</fullName>
    </submittedName>
</protein>
<evidence type="ECO:0000313" key="3">
    <source>
        <dbReference type="Proteomes" id="UP000828251"/>
    </source>
</evidence>
<evidence type="ECO:0000313" key="2">
    <source>
        <dbReference type="EMBL" id="KAH1097601.1"/>
    </source>
</evidence>
<accession>A0A9D3VW87</accession>
<dbReference type="EMBL" id="JAIQCV010000005">
    <property type="protein sequence ID" value="KAH1097601.1"/>
    <property type="molecule type" value="Genomic_DNA"/>
</dbReference>
<organism evidence="2 3">
    <name type="scientific">Gossypium stocksii</name>
    <dbReference type="NCBI Taxonomy" id="47602"/>
    <lineage>
        <taxon>Eukaryota</taxon>
        <taxon>Viridiplantae</taxon>
        <taxon>Streptophyta</taxon>
        <taxon>Embryophyta</taxon>
        <taxon>Tracheophyta</taxon>
        <taxon>Spermatophyta</taxon>
        <taxon>Magnoliopsida</taxon>
        <taxon>eudicotyledons</taxon>
        <taxon>Gunneridae</taxon>
        <taxon>Pentapetalae</taxon>
        <taxon>rosids</taxon>
        <taxon>malvids</taxon>
        <taxon>Malvales</taxon>
        <taxon>Malvaceae</taxon>
        <taxon>Malvoideae</taxon>
        <taxon>Gossypium</taxon>
    </lineage>
</organism>
<proteinExistence type="predicted"/>
<comment type="caution">
    <text evidence="2">The sequence shown here is derived from an EMBL/GenBank/DDBJ whole genome shotgun (WGS) entry which is preliminary data.</text>
</comment>
<evidence type="ECO:0000256" key="1">
    <source>
        <dbReference type="SAM" id="MobiDB-lite"/>
    </source>
</evidence>
<reference evidence="2 3" key="1">
    <citation type="journal article" date="2021" name="Plant Biotechnol. J.">
        <title>Multi-omics assisted identification of the key and species-specific regulatory components of drought-tolerant mechanisms in Gossypium stocksii.</title>
        <authorList>
            <person name="Yu D."/>
            <person name="Ke L."/>
            <person name="Zhang D."/>
            <person name="Wu Y."/>
            <person name="Sun Y."/>
            <person name="Mei J."/>
            <person name="Sun J."/>
            <person name="Sun Y."/>
        </authorList>
    </citation>
    <scope>NUCLEOTIDE SEQUENCE [LARGE SCALE GENOMIC DNA]</scope>
    <source>
        <strain evidence="3">cv. E1</strain>
        <tissue evidence="2">Leaf</tissue>
    </source>
</reference>
<feature type="compositionally biased region" description="Basic residues" evidence="1">
    <location>
        <begin position="20"/>
        <end position="40"/>
    </location>
</feature>
<sequence length="88" mass="9933">MDEKCPKKCIIEGDNEADKKPKKPGSSKGKVKAKREKKSKKNPYELLSKVIQVSRGQRKGNIEACWVIRGDSTQGRCEFIIELGENLQ</sequence>